<dbReference type="AlphaFoldDB" id="A0A2L1U2M3"/>
<dbReference type="EMBL" id="CP019655">
    <property type="protein sequence ID" value="AVF27180.1"/>
    <property type="molecule type" value="Genomic_DNA"/>
</dbReference>
<dbReference type="Proteomes" id="UP000239833">
    <property type="component" value="Chromosome"/>
</dbReference>
<proteinExistence type="predicted"/>
<dbReference type="GeneID" id="64221272"/>
<protein>
    <submittedName>
        <fullName evidence="1">Uncharacterized protein</fullName>
    </submittedName>
</protein>
<reference evidence="2" key="1">
    <citation type="submission" date="2017-02" db="EMBL/GenBank/DDBJ databases">
        <title>Delineation of Paenibacillus larvae strains originating from foulbrood outbreaks.</title>
        <authorList>
            <person name="Beims H."/>
            <person name="Bunk B."/>
            <person name="Sproeer C."/>
            <person name="Mohr K.I."/>
            <person name="Pradella S."/>
            <person name="Guenther G."/>
            <person name="Rohde M."/>
            <person name="von der Ohe W."/>
            <person name="Steinert M."/>
        </authorList>
    </citation>
    <scope>NUCLEOTIDE SEQUENCE [LARGE SCALE GENOMIC DNA]</scope>
    <source>
        <strain evidence="2">Eric_III</strain>
    </source>
</reference>
<sequence>MTITVQLPQPVGILVLLLKEGGLSSEESMTALAEGWSADQGSTYQ</sequence>
<accession>A0A2L1U2M3</accession>
<dbReference type="RefSeq" id="WP_155121022.1">
    <property type="nucleotide sequence ID" value="NZ_CP019655.1"/>
</dbReference>
<evidence type="ECO:0000313" key="2">
    <source>
        <dbReference type="Proteomes" id="UP000239833"/>
    </source>
</evidence>
<evidence type="ECO:0000313" key="1">
    <source>
        <dbReference type="EMBL" id="AVF27180.1"/>
    </source>
</evidence>
<gene>
    <name evidence="1" type="ORF">ERICIII_03053</name>
</gene>
<organism evidence="1 2">
    <name type="scientific">Paenibacillus larvae subsp. larvae</name>
    <dbReference type="NCBI Taxonomy" id="147375"/>
    <lineage>
        <taxon>Bacteria</taxon>
        <taxon>Bacillati</taxon>
        <taxon>Bacillota</taxon>
        <taxon>Bacilli</taxon>
        <taxon>Bacillales</taxon>
        <taxon>Paenibacillaceae</taxon>
        <taxon>Paenibacillus</taxon>
    </lineage>
</organism>
<name>A0A2L1U2M3_9BACL</name>